<dbReference type="EMBL" id="JAVRIE010000001">
    <property type="protein sequence ID" value="MDT0581469.1"/>
    <property type="molecule type" value="Genomic_DNA"/>
</dbReference>
<sequence length="119" mass="13221">MLTRFVHISVVIILLLSQGVEAFAVSSEMPCMQEHNMMSEMSMSGSHFDNMAVDENSEDCCPKDCCCPMGLLIVAVLVDSRLNGLPDYTAIQFKSIEPSIKKAFLHPIQRPPKTPLYIS</sequence>
<name>A0AAW8QXI0_9ALTE</name>
<evidence type="ECO:0000313" key="1">
    <source>
        <dbReference type="EMBL" id="MDT0581469.1"/>
    </source>
</evidence>
<evidence type="ECO:0008006" key="3">
    <source>
        <dbReference type="Google" id="ProtNLM"/>
    </source>
</evidence>
<proteinExistence type="predicted"/>
<keyword evidence="2" id="KW-1185">Reference proteome</keyword>
<evidence type="ECO:0000313" key="2">
    <source>
        <dbReference type="Proteomes" id="UP001249020"/>
    </source>
</evidence>
<accession>A0AAW8QXI0</accession>
<protein>
    <recommendedName>
        <fullName evidence="3">DUF2946 domain-containing protein</fullName>
    </recommendedName>
</protein>
<dbReference type="Proteomes" id="UP001249020">
    <property type="component" value="Unassembled WGS sequence"/>
</dbReference>
<reference evidence="1 2" key="1">
    <citation type="submission" date="2023-09" db="EMBL/GenBank/DDBJ databases">
        <authorList>
            <person name="Rey-Velasco X."/>
        </authorList>
    </citation>
    <scope>NUCLEOTIDE SEQUENCE [LARGE SCALE GENOMIC DNA]</scope>
    <source>
        <strain evidence="1 2">W409</strain>
    </source>
</reference>
<comment type="caution">
    <text evidence="1">The sequence shown here is derived from an EMBL/GenBank/DDBJ whole genome shotgun (WGS) entry which is preliminary data.</text>
</comment>
<organism evidence="1 2">
    <name type="scientific">Brumicola blandensis</name>
    <dbReference type="NCBI Taxonomy" id="3075611"/>
    <lineage>
        <taxon>Bacteria</taxon>
        <taxon>Pseudomonadati</taxon>
        <taxon>Pseudomonadota</taxon>
        <taxon>Gammaproteobacteria</taxon>
        <taxon>Alteromonadales</taxon>
        <taxon>Alteromonadaceae</taxon>
        <taxon>Brumicola</taxon>
    </lineage>
</organism>
<gene>
    <name evidence="1" type="ORF">RM544_02890</name>
</gene>
<dbReference type="AlphaFoldDB" id="A0AAW8QXI0"/>
<dbReference type="RefSeq" id="WP_311360270.1">
    <property type="nucleotide sequence ID" value="NZ_JAVRIE010000001.1"/>
</dbReference>